<keyword evidence="2" id="KW-0325">Glycoprotein</keyword>
<dbReference type="InterPro" id="IPR036179">
    <property type="entry name" value="Ig-like_dom_sf"/>
</dbReference>
<dbReference type="GO" id="GO:0002682">
    <property type="term" value="P:regulation of immune system process"/>
    <property type="evidence" value="ECO:0007669"/>
    <property type="project" value="TreeGrafter"/>
</dbReference>
<reference evidence="7 8" key="1">
    <citation type="journal article" date="2023" name="bioRxiv">
        <title>Conserved and derived expression patterns and positive selection on dental genes reveal complex evolutionary context of ever-growing rodent molars.</title>
        <authorList>
            <person name="Calamari Z.T."/>
            <person name="Song A."/>
            <person name="Cohen E."/>
            <person name="Akter M."/>
            <person name="Roy R.D."/>
            <person name="Hallikas O."/>
            <person name="Christensen M.M."/>
            <person name="Li P."/>
            <person name="Marangoni P."/>
            <person name="Jernvall J."/>
            <person name="Klein O.D."/>
        </authorList>
    </citation>
    <scope>NUCLEOTIDE SEQUENCE [LARGE SCALE GENOMIC DNA]</scope>
    <source>
        <strain evidence="7">V071</strain>
    </source>
</reference>
<feature type="region of interest" description="Disordered" evidence="5">
    <location>
        <begin position="353"/>
        <end position="381"/>
    </location>
</feature>
<proteinExistence type="inferred from homology"/>
<dbReference type="InterPro" id="IPR013783">
    <property type="entry name" value="Ig-like_fold"/>
</dbReference>
<dbReference type="PANTHER" id="PTHR44427:SF1">
    <property type="entry name" value="CARCINOEMBRYONIC ANTIGEN-RELATED CELL ADHESION MOLECULE 1"/>
    <property type="match status" value="1"/>
</dbReference>
<dbReference type="Gene3D" id="2.60.40.10">
    <property type="entry name" value="Immunoglobulins"/>
    <property type="match status" value="3"/>
</dbReference>
<evidence type="ECO:0000256" key="5">
    <source>
        <dbReference type="SAM" id="MobiDB-lite"/>
    </source>
</evidence>
<sequence>MPQQRPWSSPQHLSTKGSYPGGDSCWQIFLSFLLASLLIYWSSLTTAQLIVVSQPPHVADREHVLFQVFNVPNDVQIFYWYRGKDKIPAKEIARYIAIKPHRNNTGHSYTGRERITSNGFLYIFNVTRNDTGTYTVVVQTGISEYTEASLELYVHHGPDIPIISPSNTHYRSRTTLQIFCQTVSHPPPQYSWFINGEFQTSSQELIIPKITTKDSGPYTCFVYNPATGLNRTTVKNIEVLEPVTAPSIQVSNTKVKEKEYVFLTCFSNNTGTSIRWLFNGQSLGLTDSMKLPWNNSTLRIFPVRREDSGKYQCEVSNPVSIKRSDPIQLDINLGPSDNSPNKVNEVAYTVLNINGQSPKPPTSASPSPRSTETIYSEVKKQ</sequence>
<comment type="similarity">
    <text evidence="4">Belongs to the immunoglobulin superfamily. CEA family.</text>
</comment>
<name>A0AAW0HB02_MYOGA</name>
<dbReference type="InterPro" id="IPR003598">
    <property type="entry name" value="Ig_sub2"/>
</dbReference>
<organism evidence="7 8">
    <name type="scientific">Myodes glareolus</name>
    <name type="common">Bank vole</name>
    <name type="synonym">Clethrionomys glareolus</name>
    <dbReference type="NCBI Taxonomy" id="447135"/>
    <lineage>
        <taxon>Eukaryota</taxon>
        <taxon>Metazoa</taxon>
        <taxon>Chordata</taxon>
        <taxon>Craniata</taxon>
        <taxon>Vertebrata</taxon>
        <taxon>Euteleostomi</taxon>
        <taxon>Mammalia</taxon>
        <taxon>Eutheria</taxon>
        <taxon>Euarchontoglires</taxon>
        <taxon>Glires</taxon>
        <taxon>Rodentia</taxon>
        <taxon>Myomorpha</taxon>
        <taxon>Muroidea</taxon>
        <taxon>Cricetidae</taxon>
        <taxon>Arvicolinae</taxon>
        <taxon>Myodes</taxon>
    </lineage>
</organism>
<dbReference type="SMART" id="SM00409">
    <property type="entry name" value="IG"/>
    <property type="match status" value="3"/>
</dbReference>
<keyword evidence="1" id="KW-0732">Signal</keyword>
<dbReference type="Pfam" id="PF13895">
    <property type="entry name" value="Ig_2"/>
    <property type="match status" value="1"/>
</dbReference>
<evidence type="ECO:0000256" key="1">
    <source>
        <dbReference type="ARBA" id="ARBA00022729"/>
    </source>
</evidence>
<evidence type="ECO:0000256" key="3">
    <source>
        <dbReference type="ARBA" id="ARBA00023319"/>
    </source>
</evidence>
<protein>
    <recommendedName>
        <fullName evidence="6">Ig-like domain-containing protein</fullName>
    </recommendedName>
</protein>
<dbReference type="InterPro" id="IPR003599">
    <property type="entry name" value="Ig_sub"/>
</dbReference>
<dbReference type="InterPro" id="IPR013106">
    <property type="entry name" value="Ig_V-set"/>
</dbReference>
<accession>A0AAW0HB02</accession>
<dbReference type="SMART" id="SM00408">
    <property type="entry name" value="IGc2"/>
    <property type="match status" value="2"/>
</dbReference>
<evidence type="ECO:0000256" key="4">
    <source>
        <dbReference type="ARBA" id="ARBA00038222"/>
    </source>
</evidence>
<keyword evidence="3" id="KW-0393">Immunoglobulin domain</keyword>
<dbReference type="GO" id="GO:0009986">
    <property type="term" value="C:cell surface"/>
    <property type="evidence" value="ECO:0007669"/>
    <property type="project" value="TreeGrafter"/>
</dbReference>
<dbReference type="CDD" id="cd05740">
    <property type="entry name" value="IgI_hCEACAM_2_4_6_like"/>
    <property type="match status" value="1"/>
</dbReference>
<gene>
    <name evidence="7" type="ORF">U0070_024739</name>
</gene>
<dbReference type="Pfam" id="PF07686">
    <property type="entry name" value="V-set"/>
    <property type="match status" value="1"/>
</dbReference>
<dbReference type="SUPFAM" id="SSF48726">
    <property type="entry name" value="Immunoglobulin"/>
    <property type="match status" value="3"/>
</dbReference>
<dbReference type="GO" id="GO:1990782">
    <property type="term" value="F:protein tyrosine kinase binding"/>
    <property type="evidence" value="ECO:0007669"/>
    <property type="project" value="TreeGrafter"/>
</dbReference>
<evidence type="ECO:0000313" key="7">
    <source>
        <dbReference type="EMBL" id="KAK7798590.1"/>
    </source>
</evidence>
<keyword evidence="8" id="KW-1185">Reference proteome</keyword>
<dbReference type="Proteomes" id="UP001488838">
    <property type="component" value="Unassembled WGS sequence"/>
</dbReference>
<dbReference type="PROSITE" id="PS50835">
    <property type="entry name" value="IG_LIKE"/>
    <property type="match status" value="2"/>
</dbReference>
<evidence type="ECO:0000313" key="8">
    <source>
        <dbReference type="Proteomes" id="UP001488838"/>
    </source>
</evidence>
<feature type="domain" description="Ig-like" evidence="6">
    <location>
        <begin position="158"/>
        <end position="238"/>
    </location>
</feature>
<dbReference type="GO" id="GO:0005886">
    <property type="term" value="C:plasma membrane"/>
    <property type="evidence" value="ECO:0007669"/>
    <property type="project" value="TreeGrafter"/>
</dbReference>
<dbReference type="Pfam" id="PF13927">
    <property type="entry name" value="Ig_3"/>
    <property type="match status" value="1"/>
</dbReference>
<dbReference type="InterPro" id="IPR050831">
    <property type="entry name" value="CEA_cell_adhesion"/>
</dbReference>
<dbReference type="FunFam" id="2.60.40.10:FF:000244">
    <property type="entry name" value="carcinoembryonic antigen-related cell adhesion molecule 16"/>
    <property type="match status" value="1"/>
</dbReference>
<evidence type="ECO:0000259" key="6">
    <source>
        <dbReference type="PROSITE" id="PS50835"/>
    </source>
</evidence>
<feature type="domain" description="Ig-like" evidence="6">
    <location>
        <begin position="246"/>
        <end position="330"/>
    </location>
</feature>
<dbReference type="PANTHER" id="PTHR44427">
    <property type="entry name" value="CARCINOEMBRYONIC ANTIGEN-RELATED CELL ADHESION MOLECULE 19"/>
    <property type="match status" value="1"/>
</dbReference>
<dbReference type="CDD" id="cd20948">
    <property type="entry name" value="IgC2_CEACAM5-like"/>
    <property type="match status" value="1"/>
</dbReference>
<dbReference type="AlphaFoldDB" id="A0AAW0HB02"/>
<dbReference type="EMBL" id="JBBHLL010000678">
    <property type="protein sequence ID" value="KAK7798590.1"/>
    <property type="molecule type" value="Genomic_DNA"/>
</dbReference>
<dbReference type="InterPro" id="IPR007110">
    <property type="entry name" value="Ig-like_dom"/>
</dbReference>
<comment type="caution">
    <text evidence="7">The sequence shown here is derived from an EMBL/GenBank/DDBJ whole genome shotgun (WGS) entry which is preliminary data.</text>
</comment>
<dbReference type="GO" id="GO:0007165">
    <property type="term" value="P:signal transduction"/>
    <property type="evidence" value="ECO:0007669"/>
    <property type="project" value="TreeGrafter"/>
</dbReference>
<evidence type="ECO:0000256" key="2">
    <source>
        <dbReference type="ARBA" id="ARBA00023180"/>
    </source>
</evidence>